<dbReference type="PANTHER" id="PTHR30461:SF23">
    <property type="entry name" value="DNA RECOMBINASE-RELATED"/>
    <property type="match status" value="1"/>
</dbReference>
<accession>A0A5C6DQQ9</accession>
<dbReference type="CDD" id="cd03768">
    <property type="entry name" value="SR_ResInv"/>
    <property type="match status" value="1"/>
</dbReference>
<dbReference type="InterPro" id="IPR036162">
    <property type="entry name" value="Resolvase-like_N_sf"/>
</dbReference>
<dbReference type="PROSITE" id="PS51736">
    <property type="entry name" value="RECOMBINASES_3"/>
    <property type="match status" value="1"/>
</dbReference>
<evidence type="ECO:0000313" key="3">
    <source>
        <dbReference type="EMBL" id="TWU38514.1"/>
    </source>
</evidence>
<feature type="domain" description="Resolvase/invertase-type recombinase catalytic" evidence="1">
    <location>
        <begin position="14"/>
        <end position="166"/>
    </location>
</feature>
<dbReference type="Proteomes" id="UP000319143">
    <property type="component" value="Unassembled WGS sequence"/>
</dbReference>
<dbReference type="GO" id="GO:0003677">
    <property type="term" value="F:DNA binding"/>
    <property type="evidence" value="ECO:0007669"/>
    <property type="project" value="InterPro"/>
</dbReference>
<name>A0A5C6DQQ9_9BACT</name>
<evidence type="ECO:0000259" key="2">
    <source>
        <dbReference type="PROSITE" id="PS51737"/>
    </source>
</evidence>
<proteinExistence type="predicted"/>
<evidence type="ECO:0000313" key="4">
    <source>
        <dbReference type="Proteomes" id="UP000319143"/>
    </source>
</evidence>
<protein>
    <submittedName>
        <fullName evidence="3">DNA-invertase hin</fullName>
    </submittedName>
</protein>
<dbReference type="Pfam" id="PF13408">
    <property type="entry name" value="Zn_ribbon_recom"/>
    <property type="match status" value="1"/>
</dbReference>
<dbReference type="InterPro" id="IPR011109">
    <property type="entry name" value="DNA_bind_recombinase_dom"/>
</dbReference>
<dbReference type="SMART" id="SM00857">
    <property type="entry name" value="Resolvase"/>
    <property type="match status" value="1"/>
</dbReference>
<dbReference type="Gene3D" id="3.90.1750.20">
    <property type="entry name" value="Putative Large Serine Recombinase, Chain B, Domain 2"/>
    <property type="match status" value="1"/>
</dbReference>
<dbReference type="AlphaFoldDB" id="A0A5C6DQQ9"/>
<organism evidence="3 4">
    <name type="scientific">Novipirellula artificiosorum</name>
    <dbReference type="NCBI Taxonomy" id="2528016"/>
    <lineage>
        <taxon>Bacteria</taxon>
        <taxon>Pseudomonadati</taxon>
        <taxon>Planctomycetota</taxon>
        <taxon>Planctomycetia</taxon>
        <taxon>Pirellulales</taxon>
        <taxon>Pirellulaceae</taxon>
        <taxon>Novipirellula</taxon>
    </lineage>
</organism>
<dbReference type="InterPro" id="IPR006119">
    <property type="entry name" value="Resolv_N"/>
</dbReference>
<dbReference type="InterPro" id="IPR025827">
    <property type="entry name" value="Zn_ribbon_recom_dom"/>
</dbReference>
<gene>
    <name evidence="3" type="primary">hin_4</name>
    <name evidence="3" type="ORF">Poly41_29910</name>
</gene>
<sequence>MKTSKRTEPAKVVRCAIYTRKSTEEGLEQEFNSLDAQRDSAEAYVASQKHEGWEVITQTYDDGGFTGGNMERPALKRLLTDIEAGRIDCVIVYKVDRLSRSLLDFTRIIETFDSHQVSFVSVTQQFNTSTSMGRLVLNVLLSFAQFEREMISERIRDKVAASRRRGKWSGGMPLLGYTVEHKKLIVDEIEATRVRQIFELYLEYQSLLPTIREINRRGWTTKRWITKKGDHRGGREFTRNALYKLLTNVTYIGKIKYKDEVHEGEHVGFVPVELFNRVQNRLTNNGKAGGTTVRNKHNALLKGLLQCKACGRPMTHSYSSKGNKRYRYYVCGTAMQKGWSECPSPSVPAGEIERFVVEQIRTIGSDPVMLAHTAAEVQSRSQIAKELLRDERKALDRQIRNDHSKLQAIAANTHIAGNISGLSEIQQRIQTADQRLKAIADEESALATQEIDQSDIQRVLADFDEVWDALPPREQVRVVSLLVDTVNFDGAGGNVAITFHPTGLKSLLQQPLETAQ</sequence>
<dbReference type="SUPFAM" id="SSF53041">
    <property type="entry name" value="Resolvase-like"/>
    <property type="match status" value="1"/>
</dbReference>
<dbReference type="InterPro" id="IPR050639">
    <property type="entry name" value="SSR_resolvase"/>
</dbReference>
<evidence type="ECO:0000259" key="1">
    <source>
        <dbReference type="PROSITE" id="PS51736"/>
    </source>
</evidence>
<dbReference type="InterPro" id="IPR038109">
    <property type="entry name" value="DNA_bind_recomb_sf"/>
</dbReference>
<dbReference type="OrthoDB" id="266184at2"/>
<dbReference type="PROSITE" id="PS51737">
    <property type="entry name" value="RECOMBINASE_DNA_BIND"/>
    <property type="match status" value="1"/>
</dbReference>
<reference evidence="3 4" key="1">
    <citation type="submission" date="2019-02" db="EMBL/GenBank/DDBJ databases">
        <title>Deep-cultivation of Planctomycetes and their phenomic and genomic characterization uncovers novel biology.</title>
        <authorList>
            <person name="Wiegand S."/>
            <person name="Jogler M."/>
            <person name="Boedeker C."/>
            <person name="Pinto D."/>
            <person name="Vollmers J."/>
            <person name="Rivas-Marin E."/>
            <person name="Kohn T."/>
            <person name="Peeters S.H."/>
            <person name="Heuer A."/>
            <person name="Rast P."/>
            <person name="Oberbeckmann S."/>
            <person name="Bunk B."/>
            <person name="Jeske O."/>
            <person name="Meyerdierks A."/>
            <person name="Storesund J.E."/>
            <person name="Kallscheuer N."/>
            <person name="Luecker S."/>
            <person name="Lage O.M."/>
            <person name="Pohl T."/>
            <person name="Merkel B.J."/>
            <person name="Hornburger P."/>
            <person name="Mueller R.-W."/>
            <person name="Bruemmer F."/>
            <person name="Labrenz M."/>
            <person name="Spormann A.M."/>
            <person name="Op Den Camp H."/>
            <person name="Overmann J."/>
            <person name="Amann R."/>
            <person name="Jetten M.S.M."/>
            <person name="Mascher T."/>
            <person name="Medema M.H."/>
            <person name="Devos D.P."/>
            <person name="Kaster A.-K."/>
            <person name="Ovreas L."/>
            <person name="Rohde M."/>
            <person name="Galperin M.Y."/>
            <person name="Jogler C."/>
        </authorList>
    </citation>
    <scope>NUCLEOTIDE SEQUENCE [LARGE SCALE GENOMIC DNA]</scope>
    <source>
        <strain evidence="3 4">Poly41</strain>
    </source>
</reference>
<comment type="caution">
    <text evidence="3">The sequence shown here is derived from an EMBL/GenBank/DDBJ whole genome shotgun (WGS) entry which is preliminary data.</text>
</comment>
<dbReference type="EMBL" id="SJPV01000004">
    <property type="protein sequence ID" value="TWU38514.1"/>
    <property type="molecule type" value="Genomic_DNA"/>
</dbReference>
<dbReference type="Pfam" id="PF07508">
    <property type="entry name" value="Recombinase"/>
    <property type="match status" value="1"/>
</dbReference>
<dbReference type="Pfam" id="PF00239">
    <property type="entry name" value="Resolvase"/>
    <property type="match status" value="1"/>
</dbReference>
<dbReference type="GO" id="GO:0000150">
    <property type="term" value="F:DNA strand exchange activity"/>
    <property type="evidence" value="ECO:0007669"/>
    <property type="project" value="InterPro"/>
</dbReference>
<dbReference type="Gene3D" id="3.40.50.1390">
    <property type="entry name" value="Resolvase, N-terminal catalytic domain"/>
    <property type="match status" value="1"/>
</dbReference>
<feature type="domain" description="Recombinase" evidence="2">
    <location>
        <begin position="174"/>
        <end position="288"/>
    </location>
</feature>
<dbReference type="RefSeq" id="WP_146526857.1">
    <property type="nucleotide sequence ID" value="NZ_SJPV01000004.1"/>
</dbReference>
<dbReference type="PANTHER" id="PTHR30461">
    <property type="entry name" value="DNA-INVERTASE FROM LAMBDOID PROPHAGE"/>
    <property type="match status" value="1"/>
</dbReference>
<keyword evidence="4" id="KW-1185">Reference proteome</keyword>